<name>A0A0K2U125_LEPSM</name>
<proteinExistence type="predicted"/>
<dbReference type="AlphaFoldDB" id="A0A0K2U125"/>
<protein>
    <submittedName>
        <fullName evidence="1">Uncharacterized protein</fullName>
    </submittedName>
</protein>
<feature type="non-terminal residue" evidence="1">
    <location>
        <position position="1"/>
    </location>
</feature>
<sequence length="97" mass="11358">ERLEASEQTLRSGTTSWRPWIGRCTTRLTLYRSHIAPPPYPDQIEPPWLLCEVFCREYHQHDLPQPQGQSLSGWHKFKRRAPASASVSRRFWGQKAV</sequence>
<organism evidence="1">
    <name type="scientific">Lepeophtheirus salmonis</name>
    <name type="common">Salmon louse</name>
    <name type="synonym">Caligus salmonis</name>
    <dbReference type="NCBI Taxonomy" id="72036"/>
    <lineage>
        <taxon>Eukaryota</taxon>
        <taxon>Metazoa</taxon>
        <taxon>Ecdysozoa</taxon>
        <taxon>Arthropoda</taxon>
        <taxon>Crustacea</taxon>
        <taxon>Multicrustacea</taxon>
        <taxon>Hexanauplia</taxon>
        <taxon>Copepoda</taxon>
        <taxon>Siphonostomatoida</taxon>
        <taxon>Caligidae</taxon>
        <taxon>Lepeophtheirus</taxon>
    </lineage>
</organism>
<reference evidence="1" key="1">
    <citation type="submission" date="2014-05" db="EMBL/GenBank/DDBJ databases">
        <authorList>
            <person name="Chronopoulou M."/>
        </authorList>
    </citation>
    <scope>NUCLEOTIDE SEQUENCE</scope>
    <source>
        <tissue evidence="1">Whole organism</tissue>
    </source>
</reference>
<accession>A0A0K2U125</accession>
<evidence type="ECO:0000313" key="1">
    <source>
        <dbReference type="EMBL" id="CDW31933.1"/>
    </source>
</evidence>
<dbReference type="EMBL" id="HACA01014572">
    <property type="protein sequence ID" value="CDW31933.1"/>
    <property type="molecule type" value="Transcribed_RNA"/>
</dbReference>